<protein>
    <submittedName>
        <fullName evidence="2">Uncharacterized protein</fullName>
    </submittedName>
</protein>
<evidence type="ECO:0000256" key="1">
    <source>
        <dbReference type="SAM" id="MobiDB-lite"/>
    </source>
</evidence>
<comment type="caution">
    <text evidence="2">The sequence shown here is derived from an EMBL/GenBank/DDBJ whole genome shotgun (WGS) entry which is preliminary data.</text>
</comment>
<dbReference type="EMBL" id="CAJJDN010000109">
    <property type="protein sequence ID" value="CAD8115855.1"/>
    <property type="molecule type" value="Genomic_DNA"/>
</dbReference>
<proteinExistence type="predicted"/>
<keyword evidence="3" id="KW-1185">Reference proteome</keyword>
<sequence>MQQSFNAPQQTQHFSHFSRKQSDKLKYQPQLDQLKSFLKDNRISQIKQKSRISTSKQLTTLQKIQVEPELRIDELKEHKWQILSQNCQYLLELSRQILDKPNYEQLYRSSSNPRLNGLILENDEDIKLSNNSKQNVNNSQLNPIQIKLAQIQNSKKRSKNKSFINNNLNFVKVEKPSLKKHQSLHVSPTCSSFHISQTSKPTTKLYFAKLNQVSSSAYNLQLSLKKQQFDEIKSTNQKVFCIRSDFDKFSKILNESEQD</sequence>
<dbReference type="Proteomes" id="UP000692954">
    <property type="component" value="Unassembled WGS sequence"/>
</dbReference>
<organism evidence="2 3">
    <name type="scientific">Paramecium sonneborni</name>
    <dbReference type="NCBI Taxonomy" id="65129"/>
    <lineage>
        <taxon>Eukaryota</taxon>
        <taxon>Sar</taxon>
        <taxon>Alveolata</taxon>
        <taxon>Ciliophora</taxon>
        <taxon>Intramacronucleata</taxon>
        <taxon>Oligohymenophorea</taxon>
        <taxon>Peniculida</taxon>
        <taxon>Parameciidae</taxon>
        <taxon>Paramecium</taxon>
    </lineage>
</organism>
<dbReference type="OrthoDB" id="309781at2759"/>
<feature type="region of interest" description="Disordered" evidence="1">
    <location>
        <begin position="1"/>
        <end position="24"/>
    </location>
</feature>
<name>A0A8S1QMP2_9CILI</name>
<evidence type="ECO:0000313" key="2">
    <source>
        <dbReference type="EMBL" id="CAD8115855.1"/>
    </source>
</evidence>
<gene>
    <name evidence="2" type="ORF">PSON_ATCC_30995.1.T1090135</name>
</gene>
<reference evidence="2" key="1">
    <citation type="submission" date="2021-01" db="EMBL/GenBank/DDBJ databases">
        <authorList>
            <consortium name="Genoscope - CEA"/>
            <person name="William W."/>
        </authorList>
    </citation>
    <scope>NUCLEOTIDE SEQUENCE</scope>
</reference>
<evidence type="ECO:0000313" key="3">
    <source>
        <dbReference type="Proteomes" id="UP000692954"/>
    </source>
</evidence>
<dbReference type="AlphaFoldDB" id="A0A8S1QMP2"/>
<feature type="compositionally biased region" description="Polar residues" evidence="1">
    <location>
        <begin position="1"/>
        <end position="15"/>
    </location>
</feature>
<accession>A0A8S1QMP2</accession>